<dbReference type="EMBL" id="CP063213">
    <property type="protein sequence ID" value="QOR45497.1"/>
    <property type="molecule type" value="Genomic_DNA"/>
</dbReference>
<reference evidence="1 2" key="1">
    <citation type="submission" date="2020-10" db="EMBL/GenBank/DDBJ databases">
        <title>Trueperella pecoris sp. nov. isolated from bovine and porcine specimens.</title>
        <authorList>
            <person name="Schoenecker L."/>
            <person name="Schnydrig P."/>
            <person name="Brodard I."/>
            <person name="Thomann A."/>
            <person name="Hemphill A."/>
            <person name="Rodriguez-Campos S."/>
            <person name="Perreten V."/>
            <person name="Jores J."/>
            <person name="Kittl S."/>
        </authorList>
    </citation>
    <scope>NUCLEOTIDE SEQUENCE [LARGE SCALE GENOMIC DNA]</scope>
    <source>
        <strain evidence="1 2">15A0121</strain>
    </source>
</reference>
<dbReference type="Pfam" id="PF12686">
    <property type="entry name" value="DUF3800"/>
    <property type="match status" value="1"/>
</dbReference>
<name>A0A7M1QWG7_9ACTO</name>
<keyword evidence="2" id="KW-1185">Reference proteome</keyword>
<dbReference type="AlphaFoldDB" id="A0A7M1QWG7"/>
<accession>A0A7M1QWG7</accession>
<dbReference type="RefSeq" id="WP_197551060.1">
    <property type="nucleotide sequence ID" value="NZ_CP063213.1"/>
</dbReference>
<dbReference type="Proteomes" id="UP000595053">
    <property type="component" value="Chromosome"/>
</dbReference>
<evidence type="ECO:0000313" key="2">
    <source>
        <dbReference type="Proteomes" id="UP000595053"/>
    </source>
</evidence>
<proteinExistence type="predicted"/>
<protein>
    <submittedName>
        <fullName evidence="1">DUF3800 domain-containing protein</fullName>
    </submittedName>
</protein>
<gene>
    <name evidence="1" type="ORF">INS88_09605</name>
</gene>
<organism evidence="1 2">
    <name type="scientific">Trueperella pecoris</name>
    <dbReference type="NCBI Taxonomy" id="2733571"/>
    <lineage>
        <taxon>Bacteria</taxon>
        <taxon>Bacillati</taxon>
        <taxon>Actinomycetota</taxon>
        <taxon>Actinomycetes</taxon>
        <taxon>Actinomycetales</taxon>
        <taxon>Actinomycetaceae</taxon>
        <taxon>Trueperella</taxon>
    </lineage>
</organism>
<sequence>MYAFIDDSGDAGMKFRQGSSTHLVLSMCLFKTESAWKSTEQALLAIPDYMKTAGEFKHAKMKERHRDEFFKRIENEDFHVRAIIIDKTQLTSQFLTSHANEMKTYFIRQLLTHTWEQVTDCRIVIDGADLRAFGAKSTDYLLEHANGHGTRNTASEVVCEDSRNSIGLQLADMVAGTIMAGLKKGERVTSTERWSQVRRRARQPAGNWWVFRSE</sequence>
<evidence type="ECO:0000313" key="1">
    <source>
        <dbReference type="EMBL" id="QOR45497.1"/>
    </source>
</evidence>
<dbReference type="InterPro" id="IPR024524">
    <property type="entry name" value="DUF3800"/>
</dbReference>